<reference evidence="2" key="2">
    <citation type="submission" date="2021-09" db="EMBL/GenBank/DDBJ databases">
        <authorList>
            <person name="Jia N."/>
            <person name="Wang J."/>
            <person name="Shi W."/>
            <person name="Du L."/>
            <person name="Sun Y."/>
            <person name="Zhan W."/>
            <person name="Jiang J."/>
            <person name="Wang Q."/>
            <person name="Zhang B."/>
            <person name="Ji P."/>
            <person name="Sakyi L.B."/>
            <person name="Cui X."/>
            <person name="Yuan T."/>
            <person name="Jiang B."/>
            <person name="Yang W."/>
            <person name="Lam T.T.-Y."/>
            <person name="Chang Q."/>
            <person name="Ding S."/>
            <person name="Wang X."/>
            <person name="Zhu J."/>
            <person name="Ruan X."/>
            <person name="Zhao L."/>
            <person name="Wei J."/>
            <person name="Que T."/>
            <person name="Du C."/>
            <person name="Cheng J."/>
            <person name="Dai P."/>
            <person name="Han X."/>
            <person name="Huang E."/>
            <person name="Gao Y."/>
            <person name="Liu J."/>
            <person name="Shao H."/>
            <person name="Ye R."/>
            <person name="Li L."/>
            <person name="Wei W."/>
            <person name="Wang X."/>
            <person name="Wang C."/>
            <person name="Huo Q."/>
            <person name="Li W."/>
            <person name="Guo W."/>
            <person name="Chen H."/>
            <person name="Chen S."/>
            <person name="Zhou L."/>
            <person name="Zhou L."/>
            <person name="Ni X."/>
            <person name="Tian J."/>
            <person name="Zhou Y."/>
            <person name="Sheng Y."/>
            <person name="Liu T."/>
            <person name="Pan Y."/>
            <person name="Xia L."/>
            <person name="Li J."/>
            <person name="Zhao F."/>
            <person name="Cao W."/>
        </authorList>
    </citation>
    <scope>NUCLEOTIDE SEQUENCE</scope>
    <source>
        <strain evidence="2">Rmic-2018</strain>
        <tissue evidence="2">Larvae</tissue>
    </source>
</reference>
<comment type="caution">
    <text evidence="2">The sequence shown here is derived from an EMBL/GenBank/DDBJ whole genome shotgun (WGS) entry which is preliminary data.</text>
</comment>
<evidence type="ECO:0000313" key="3">
    <source>
        <dbReference type="Proteomes" id="UP000821866"/>
    </source>
</evidence>
<feature type="region of interest" description="Disordered" evidence="1">
    <location>
        <begin position="39"/>
        <end position="76"/>
    </location>
</feature>
<reference evidence="2" key="1">
    <citation type="journal article" date="2020" name="Cell">
        <title>Large-Scale Comparative Analyses of Tick Genomes Elucidate Their Genetic Diversity and Vector Capacities.</title>
        <authorList>
            <consortium name="Tick Genome and Microbiome Consortium (TIGMIC)"/>
            <person name="Jia N."/>
            <person name="Wang J."/>
            <person name="Shi W."/>
            <person name="Du L."/>
            <person name="Sun Y."/>
            <person name="Zhan W."/>
            <person name="Jiang J.F."/>
            <person name="Wang Q."/>
            <person name="Zhang B."/>
            <person name="Ji P."/>
            <person name="Bell-Sakyi L."/>
            <person name="Cui X.M."/>
            <person name="Yuan T.T."/>
            <person name="Jiang B.G."/>
            <person name="Yang W.F."/>
            <person name="Lam T.T."/>
            <person name="Chang Q.C."/>
            <person name="Ding S.J."/>
            <person name="Wang X.J."/>
            <person name="Zhu J.G."/>
            <person name="Ruan X.D."/>
            <person name="Zhao L."/>
            <person name="Wei J.T."/>
            <person name="Ye R.Z."/>
            <person name="Que T.C."/>
            <person name="Du C.H."/>
            <person name="Zhou Y.H."/>
            <person name="Cheng J.X."/>
            <person name="Dai P.F."/>
            <person name="Guo W.B."/>
            <person name="Han X.H."/>
            <person name="Huang E.J."/>
            <person name="Li L.F."/>
            <person name="Wei W."/>
            <person name="Gao Y.C."/>
            <person name="Liu J.Z."/>
            <person name="Shao H.Z."/>
            <person name="Wang X."/>
            <person name="Wang C.C."/>
            <person name="Yang T.C."/>
            <person name="Huo Q.B."/>
            <person name="Li W."/>
            <person name="Chen H.Y."/>
            <person name="Chen S.E."/>
            <person name="Zhou L.G."/>
            <person name="Ni X.B."/>
            <person name="Tian J.H."/>
            <person name="Sheng Y."/>
            <person name="Liu T."/>
            <person name="Pan Y.S."/>
            <person name="Xia L.Y."/>
            <person name="Li J."/>
            <person name="Zhao F."/>
            <person name="Cao W.C."/>
        </authorList>
    </citation>
    <scope>NUCLEOTIDE SEQUENCE</scope>
    <source>
        <strain evidence="2">Rmic-2018</strain>
    </source>
</reference>
<feature type="compositionally biased region" description="Basic residues" evidence="1">
    <location>
        <begin position="58"/>
        <end position="69"/>
    </location>
</feature>
<dbReference type="Proteomes" id="UP000821866">
    <property type="component" value="Unassembled WGS sequence"/>
</dbReference>
<evidence type="ECO:0000313" key="2">
    <source>
        <dbReference type="EMBL" id="KAH7957944.1"/>
    </source>
</evidence>
<sequence length="393" mass="44032">MAKEQDVHVPSALSATAQPESMMNDFAFELLDELLDVSFVLPDEPEPTPAEVPEPPPKPKKPRKKKSKNKPAMPVLRSSRGRALKTTMLCNSAEFRDDEKPWTVLEQKRLLAALKEHRSSDVSKLSEAVRTRSVAAVSGTSFSHTQCSLMCCPVPLWFGSLEQEHFEIRGLTMGFQNFPVVAACEGQPFPEPTEDSTGKLPHFENLYKAIREVMENHVPAALGDCELWLMRRLLWTIGNIIYTFDLDASKEALYQALCWAAAQPADGYSKPAGQNEKQCQGLPSQDTMQRCLNFPSMKECKDGLRSSWNPLQMPPNVIQTQWGAIQEYLAQNASRLECVMSSLPKKEIPSTFSVTAARNVRPFARRRTPGVWRHSMVGRTNLAVPCDLCRLLT</sequence>
<dbReference type="AlphaFoldDB" id="A0A9J6CYS4"/>
<dbReference type="VEuPathDB" id="VectorBase:LOC119174208"/>
<organism evidence="2 3">
    <name type="scientific">Rhipicephalus microplus</name>
    <name type="common">Cattle tick</name>
    <name type="synonym">Boophilus microplus</name>
    <dbReference type="NCBI Taxonomy" id="6941"/>
    <lineage>
        <taxon>Eukaryota</taxon>
        <taxon>Metazoa</taxon>
        <taxon>Ecdysozoa</taxon>
        <taxon>Arthropoda</taxon>
        <taxon>Chelicerata</taxon>
        <taxon>Arachnida</taxon>
        <taxon>Acari</taxon>
        <taxon>Parasitiformes</taxon>
        <taxon>Ixodida</taxon>
        <taxon>Ixodoidea</taxon>
        <taxon>Ixodidae</taxon>
        <taxon>Rhipicephalinae</taxon>
        <taxon>Rhipicephalus</taxon>
        <taxon>Boophilus</taxon>
    </lineage>
</organism>
<name>A0A9J6CYS4_RHIMP</name>
<accession>A0A9J6CYS4</accession>
<dbReference type="EMBL" id="JABSTU010004712">
    <property type="protein sequence ID" value="KAH7957944.1"/>
    <property type="molecule type" value="Genomic_DNA"/>
</dbReference>
<protein>
    <submittedName>
        <fullName evidence="2">Uncharacterized protein</fullName>
    </submittedName>
</protein>
<feature type="region of interest" description="Disordered" evidence="1">
    <location>
        <begin position="1"/>
        <end position="20"/>
    </location>
</feature>
<proteinExistence type="predicted"/>
<evidence type="ECO:0000256" key="1">
    <source>
        <dbReference type="SAM" id="MobiDB-lite"/>
    </source>
</evidence>
<keyword evidence="3" id="KW-1185">Reference proteome</keyword>
<feature type="compositionally biased region" description="Pro residues" evidence="1">
    <location>
        <begin position="47"/>
        <end position="56"/>
    </location>
</feature>
<gene>
    <name evidence="2" type="ORF">HPB51_028068</name>
</gene>